<dbReference type="Gene3D" id="3.30.420.40">
    <property type="match status" value="2"/>
</dbReference>
<dbReference type="Proteomes" id="UP000247476">
    <property type="component" value="Unassembled WGS sequence"/>
</dbReference>
<keyword evidence="3" id="KW-1185">Reference proteome</keyword>
<comment type="caution">
    <text evidence="2">The sequence shown here is derived from an EMBL/GenBank/DDBJ whole genome shotgun (WGS) entry which is preliminary data.</text>
</comment>
<dbReference type="AlphaFoldDB" id="A0A2V5KZP0"/>
<accession>A0A2V5KZP0</accession>
<proteinExistence type="predicted"/>
<dbReference type="InterPro" id="IPR043129">
    <property type="entry name" value="ATPase_NBD"/>
</dbReference>
<dbReference type="Pfam" id="PF01869">
    <property type="entry name" value="BcrAD_BadFG"/>
    <property type="match status" value="1"/>
</dbReference>
<evidence type="ECO:0000259" key="1">
    <source>
        <dbReference type="Pfam" id="PF01869"/>
    </source>
</evidence>
<gene>
    <name evidence="2" type="ORF">DLM86_07970</name>
</gene>
<reference evidence="2 3" key="1">
    <citation type="submission" date="2018-05" db="EMBL/GenBank/DDBJ databases">
        <title>Paenibacillus flagellatus sp. nov., isolated from selenium mineral soil.</title>
        <authorList>
            <person name="Dai X."/>
        </authorList>
    </citation>
    <scope>NUCLEOTIDE SEQUENCE [LARGE SCALE GENOMIC DNA]</scope>
    <source>
        <strain evidence="2 3">DXL2</strain>
    </source>
</reference>
<dbReference type="PANTHER" id="PTHR43190:SF3">
    <property type="entry name" value="N-ACETYL-D-GLUCOSAMINE KINASE"/>
    <property type="match status" value="1"/>
</dbReference>
<dbReference type="CDD" id="cd24007">
    <property type="entry name" value="ASKHA_NBD_eukNAGK-like"/>
    <property type="match status" value="1"/>
</dbReference>
<dbReference type="PANTHER" id="PTHR43190">
    <property type="entry name" value="N-ACETYL-D-GLUCOSAMINE KINASE"/>
    <property type="match status" value="1"/>
</dbReference>
<dbReference type="OrthoDB" id="9772633at2"/>
<sequence length="329" mass="35033">MYLLGIDGGQTSTKSCLYDHDNGTCLLASGPPIDHMLTLNGQTKSKQGIQQSLQTLLARTTLMKTVDAAFVSISGVHKEHEDMIKGWIAECLRVDRFVIEGDVKANLAGASAGRNDGVLLIGGGGSIGYYCDGPHEFVAGGYGHILGDEGSAYWIGLQAIKAGIRYDNGLGPQTVLHDRILDRFGETSYWGVKKQVHADKIGRGDIADLATLVEKAANEGDAVAQSVLLQAGTELGELAVSVLTQMRASGIAGMDAVRTVYPTGGVFQSARWVRRSLEQTLRAYDPGVDVRDPSYPPIVGAILLAAESLGRSVHLPVIDRTLAEGEMRA</sequence>
<organism evidence="2 3">
    <name type="scientific">Paenibacillus flagellatus</name>
    <dbReference type="NCBI Taxonomy" id="2211139"/>
    <lineage>
        <taxon>Bacteria</taxon>
        <taxon>Bacillati</taxon>
        <taxon>Bacillota</taxon>
        <taxon>Bacilli</taxon>
        <taxon>Bacillales</taxon>
        <taxon>Paenibacillaceae</taxon>
        <taxon>Paenibacillus</taxon>
    </lineage>
</organism>
<evidence type="ECO:0000313" key="2">
    <source>
        <dbReference type="EMBL" id="PYI55656.1"/>
    </source>
</evidence>
<feature type="domain" description="ATPase BadF/BadG/BcrA/BcrD type" evidence="1">
    <location>
        <begin position="4"/>
        <end position="305"/>
    </location>
</feature>
<dbReference type="InterPro" id="IPR002731">
    <property type="entry name" value="ATPase_BadF"/>
</dbReference>
<protein>
    <recommendedName>
        <fullName evidence="1">ATPase BadF/BadG/BcrA/BcrD type domain-containing protein</fullName>
    </recommendedName>
</protein>
<evidence type="ECO:0000313" key="3">
    <source>
        <dbReference type="Proteomes" id="UP000247476"/>
    </source>
</evidence>
<dbReference type="EMBL" id="QJVJ01000003">
    <property type="protein sequence ID" value="PYI55656.1"/>
    <property type="molecule type" value="Genomic_DNA"/>
</dbReference>
<dbReference type="InterPro" id="IPR052519">
    <property type="entry name" value="Euk-type_GlcNAc_Kinase"/>
</dbReference>
<dbReference type="SUPFAM" id="SSF53067">
    <property type="entry name" value="Actin-like ATPase domain"/>
    <property type="match status" value="2"/>
</dbReference>
<dbReference type="RefSeq" id="WP_110839456.1">
    <property type="nucleotide sequence ID" value="NZ_QJVJ01000003.1"/>
</dbReference>
<name>A0A2V5KZP0_9BACL</name>